<comment type="caution">
    <text evidence="2">The sequence shown here is derived from an EMBL/GenBank/DDBJ whole genome shotgun (WGS) entry which is preliminary data.</text>
</comment>
<dbReference type="EMBL" id="LBWF01000001">
    <property type="protein sequence ID" value="KKR02523.1"/>
    <property type="molecule type" value="Genomic_DNA"/>
</dbReference>
<evidence type="ECO:0000313" key="2">
    <source>
        <dbReference type="EMBL" id="KKR02523.1"/>
    </source>
</evidence>
<reference evidence="2 3" key="1">
    <citation type="journal article" date="2015" name="Nature">
        <title>rRNA introns, odd ribosomes, and small enigmatic genomes across a large radiation of phyla.</title>
        <authorList>
            <person name="Brown C.T."/>
            <person name="Hug L.A."/>
            <person name="Thomas B.C."/>
            <person name="Sharon I."/>
            <person name="Castelle C.J."/>
            <person name="Singh A."/>
            <person name="Wilkins M.J."/>
            <person name="Williams K.H."/>
            <person name="Banfield J.F."/>
        </authorList>
    </citation>
    <scope>NUCLEOTIDE SEQUENCE [LARGE SCALE GENOMIC DNA]</scope>
    <source>
        <strain evidence="3">GW2011_GWA1_39_13</strain>
    </source>
</reference>
<keyword evidence="1" id="KW-0812">Transmembrane</keyword>
<dbReference type="AlphaFoldDB" id="A0A0G0MH65"/>
<gene>
    <name evidence="2" type="ORF">UT29_C0001G0003</name>
</gene>
<organism evidence="2 3">
    <name type="scientific">Yanofskybacteria sp. (strain GW2011_GWA1_39_13)</name>
    <dbReference type="NCBI Taxonomy" id="1619019"/>
    <lineage>
        <taxon>Bacteria</taxon>
        <taxon>Candidatus Yanofskyibacteriota</taxon>
    </lineage>
</organism>
<feature type="transmembrane region" description="Helical" evidence="1">
    <location>
        <begin position="12"/>
        <end position="32"/>
    </location>
</feature>
<proteinExistence type="predicted"/>
<evidence type="ECO:0000256" key="1">
    <source>
        <dbReference type="SAM" id="Phobius"/>
    </source>
</evidence>
<protein>
    <submittedName>
        <fullName evidence="2">Uncharacterized protein</fullName>
    </submittedName>
</protein>
<name>A0A0G0MH65_YANXG</name>
<dbReference type="Proteomes" id="UP000034845">
    <property type="component" value="Unassembled WGS sequence"/>
</dbReference>
<sequence length="165" mass="19231">MKLHFWNLKQWSVFGAVFVVASLAVWFGYYQWYLQQYANRPQSHQMSGVLKSVDDNKLIIFGEHLNDANPNIQDFSKRQDLTVIIDANTKLVKSVWYFPVTFTYLIENKIKLDPTKIQKEQQVGVIEDFKGLRGWAMTVKTKNNSINQTTLKAIEVEYAVFVYAK</sequence>
<evidence type="ECO:0000313" key="3">
    <source>
        <dbReference type="Proteomes" id="UP000034845"/>
    </source>
</evidence>
<keyword evidence="1" id="KW-0472">Membrane</keyword>
<keyword evidence="1" id="KW-1133">Transmembrane helix</keyword>
<accession>A0A0G0MH65</accession>